<protein>
    <submittedName>
        <fullName evidence="3">AMP-dependent ligase</fullName>
    </submittedName>
</protein>
<feature type="domain" description="AMP-binding enzyme C-terminal" evidence="2">
    <location>
        <begin position="486"/>
        <end position="561"/>
    </location>
</feature>
<sequence length="641" mass="68447">MRQEASYWVDADLSTLAKIRAFDATPLPDRRLPASVYEMLVDACEPHPDKIAIHYFSDAKRCYATGQAVTYRTLLRRINQTANMFHSLGVGPEDVVAMLAPVVPQALYTMWGAQAAGIVMPINWMLEPGIIAQLLRAAEAKVLVAYAGDGLVDTWPKVRAVAELVPALHAVVVISDGESAVVPSDLQPPARVIAYDDAIESFDGEGLTFSRAFAGSDATALFHTGGTTGVPKLARHTHAGQVFMTWSTAVCHRATADDVRCCGLPLFHVTGALLNCLLPIARGSSIVLMTSAGWRHPSAIPNFWSVVETYGITGATLVPAVVAQLLSVPIGDADISSLTGVSSGSAPLSPHIADSFEALTGIKIREGYGMTETIAVTVVNPLEGCIKTGSVGLPIPYQQVRVVRQQRLDAEAVDCGVDEPGLLLVRGPGIFPGYLDEKANARVWVDGDWLDTGDLAYLDSDGYLWITGRAKDLIIRGGHNIDPRMVEEAIYAHSDVLEAAVVAAPDEKAGEVPFAYISLKPFAKSTAEEILAQSVSRIPERAAIPRVCYVLQTLPKTAVGKVQKNVLRADAAERVMRAAVSQAGLEVVATLRVEDRGASGIVCVVELKPLTQESSNEASKKVRSVLGAFPIQLLILPSPGI</sequence>
<dbReference type="InterPro" id="IPR020845">
    <property type="entry name" value="AMP-binding_CS"/>
</dbReference>
<dbReference type="Gene3D" id="3.30.300.30">
    <property type="match status" value="1"/>
</dbReference>
<dbReference type="NCBIfam" id="NF005714">
    <property type="entry name" value="PRK07529.1"/>
    <property type="match status" value="1"/>
</dbReference>
<organism evidence="3">
    <name type="scientific">Cupriavidus taiwanensis</name>
    <dbReference type="NCBI Taxonomy" id="164546"/>
    <lineage>
        <taxon>Bacteria</taxon>
        <taxon>Pseudomonadati</taxon>
        <taxon>Pseudomonadota</taxon>
        <taxon>Betaproteobacteria</taxon>
        <taxon>Burkholderiales</taxon>
        <taxon>Burkholderiaceae</taxon>
        <taxon>Cupriavidus</taxon>
    </lineage>
</organism>
<dbReference type="AlphaFoldDB" id="A0A375EC33"/>
<proteinExistence type="predicted"/>
<dbReference type="EMBL" id="OFTH01000047">
    <property type="protein sequence ID" value="SOZ72915.1"/>
    <property type="molecule type" value="Genomic_DNA"/>
</dbReference>
<dbReference type="Gene3D" id="3.40.50.12780">
    <property type="entry name" value="N-terminal domain of ligase-like"/>
    <property type="match status" value="1"/>
</dbReference>
<reference evidence="3" key="1">
    <citation type="submission" date="2018-01" db="EMBL/GenBank/DDBJ databases">
        <authorList>
            <person name="Clerissi C."/>
        </authorList>
    </citation>
    <scope>NUCLEOTIDE SEQUENCE</scope>
    <source>
        <strain evidence="3">Cupriavidus taiwanensis STM 8556</strain>
    </source>
</reference>
<evidence type="ECO:0000259" key="1">
    <source>
        <dbReference type="Pfam" id="PF00501"/>
    </source>
</evidence>
<dbReference type="Proteomes" id="UP000256952">
    <property type="component" value="Chromosome CBM2613_b"/>
</dbReference>
<dbReference type="InterPro" id="IPR045851">
    <property type="entry name" value="AMP-bd_C_sf"/>
</dbReference>
<dbReference type="RefSeq" id="WP_116331781.1">
    <property type="nucleotide sequence ID" value="NZ_LT992560.1"/>
</dbReference>
<dbReference type="Pfam" id="PF13193">
    <property type="entry name" value="AMP-binding_C"/>
    <property type="match status" value="1"/>
</dbReference>
<dbReference type="InterPro" id="IPR042099">
    <property type="entry name" value="ANL_N_sf"/>
</dbReference>
<keyword evidence="3" id="KW-0436">Ligase</keyword>
<dbReference type="Pfam" id="PF00501">
    <property type="entry name" value="AMP-binding"/>
    <property type="match status" value="1"/>
</dbReference>
<dbReference type="InterPro" id="IPR050237">
    <property type="entry name" value="ATP-dep_AMP-bd_enzyme"/>
</dbReference>
<gene>
    <name evidence="3" type="ORF">CBM2613_B50063</name>
</gene>
<comment type="caution">
    <text evidence="3">The sequence shown here is derived from an EMBL/GenBank/DDBJ whole genome shotgun (WGS) entry which is preliminary data.</text>
</comment>
<dbReference type="InterPro" id="IPR000873">
    <property type="entry name" value="AMP-dep_synth/lig_dom"/>
</dbReference>
<feature type="domain" description="AMP-dependent synthetase/ligase" evidence="1">
    <location>
        <begin position="43"/>
        <end position="435"/>
    </location>
</feature>
<dbReference type="InterPro" id="IPR025110">
    <property type="entry name" value="AMP-bd_C"/>
</dbReference>
<dbReference type="GO" id="GO:0016878">
    <property type="term" value="F:acid-thiol ligase activity"/>
    <property type="evidence" value="ECO:0007669"/>
    <property type="project" value="UniProtKB-ARBA"/>
</dbReference>
<dbReference type="PANTHER" id="PTHR43767:SF1">
    <property type="entry name" value="NONRIBOSOMAL PEPTIDE SYNTHASE PES1 (EUROFUNG)-RELATED"/>
    <property type="match status" value="1"/>
</dbReference>
<accession>A0A375EC33</accession>
<dbReference type="PANTHER" id="PTHR43767">
    <property type="entry name" value="LONG-CHAIN-FATTY-ACID--COA LIGASE"/>
    <property type="match status" value="1"/>
</dbReference>
<evidence type="ECO:0000259" key="2">
    <source>
        <dbReference type="Pfam" id="PF13193"/>
    </source>
</evidence>
<dbReference type="SUPFAM" id="SSF56801">
    <property type="entry name" value="Acetyl-CoA synthetase-like"/>
    <property type="match status" value="1"/>
</dbReference>
<evidence type="ECO:0000313" key="3">
    <source>
        <dbReference type="EMBL" id="SOZ72915.1"/>
    </source>
</evidence>
<name>A0A375EC33_9BURK</name>
<dbReference type="PROSITE" id="PS00455">
    <property type="entry name" value="AMP_BINDING"/>
    <property type="match status" value="1"/>
</dbReference>